<feature type="region of interest" description="Disordered" evidence="1">
    <location>
        <begin position="203"/>
        <end position="248"/>
    </location>
</feature>
<comment type="caution">
    <text evidence="2">The sequence shown here is derived from an EMBL/GenBank/DDBJ whole genome shotgun (WGS) entry which is preliminary data.</text>
</comment>
<feature type="compositionally biased region" description="Low complexity" evidence="1">
    <location>
        <begin position="203"/>
        <end position="233"/>
    </location>
</feature>
<evidence type="ECO:0000313" key="3">
    <source>
        <dbReference type="Proteomes" id="UP001221757"/>
    </source>
</evidence>
<feature type="non-terminal residue" evidence="2">
    <location>
        <position position="1"/>
    </location>
</feature>
<protein>
    <submittedName>
        <fullName evidence="2">Uncharacterized protein</fullName>
    </submittedName>
</protein>
<sequence>PPGAGVAPLLTAVDAALAREPRHALTYFAAPRPFTALTLHNLHRQTNVTDLAARVFGGALYALDVRSDCTAVSTILFKEAFANIAQTVSFRAEDARDFYFHATRGSLRIHDRDIAVTPAQDHDPAPPHPPSSSPHPASPDIPHPPHHDIPPGPLPGDDTRSVAVRMFNHPLLVPTRAKLRADFGRFGEIERVWYHPCVACTPTSPSRARTTRSTRSSTLPSRAPSTRSATCASRRTRVGACGGRWSGR</sequence>
<organism evidence="2 3">
    <name type="scientific">Mycena rosella</name>
    <name type="common">Pink bonnet</name>
    <name type="synonym">Agaricus rosellus</name>
    <dbReference type="NCBI Taxonomy" id="1033263"/>
    <lineage>
        <taxon>Eukaryota</taxon>
        <taxon>Fungi</taxon>
        <taxon>Dikarya</taxon>
        <taxon>Basidiomycota</taxon>
        <taxon>Agaricomycotina</taxon>
        <taxon>Agaricomycetes</taxon>
        <taxon>Agaricomycetidae</taxon>
        <taxon>Agaricales</taxon>
        <taxon>Marasmiineae</taxon>
        <taxon>Mycenaceae</taxon>
        <taxon>Mycena</taxon>
    </lineage>
</organism>
<proteinExistence type="predicted"/>
<feature type="region of interest" description="Disordered" evidence="1">
    <location>
        <begin position="117"/>
        <end position="160"/>
    </location>
</feature>
<dbReference type="Proteomes" id="UP001221757">
    <property type="component" value="Unassembled WGS sequence"/>
</dbReference>
<feature type="compositionally biased region" description="Pro residues" evidence="1">
    <location>
        <begin position="126"/>
        <end position="142"/>
    </location>
</feature>
<evidence type="ECO:0000313" key="2">
    <source>
        <dbReference type="EMBL" id="KAJ7654371.1"/>
    </source>
</evidence>
<gene>
    <name evidence="2" type="ORF">B0H17DRAFT_1099870</name>
</gene>
<evidence type="ECO:0000256" key="1">
    <source>
        <dbReference type="SAM" id="MobiDB-lite"/>
    </source>
</evidence>
<dbReference type="AlphaFoldDB" id="A0AAD7CQS7"/>
<keyword evidence="3" id="KW-1185">Reference proteome</keyword>
<name>A0AAD7CQS7_MYCRO</name>
<dbReference type="EMBL" id="JARKIE010000321">
    <property type="protein sequence ID" value="KAJ7654371.1"/>
    <property type="molecule type" value="Genomic_DNA"/>
</dbReference>
<reference evidence="2" key="1">
    <citation type="submission" date="2023-03" db="EMBL/GenBank/DDBJ databases">
        <title>Massive genome expansion in bonnet fungi (Mycena s.s.) driven by repeated elements and novel gene families across ecological guilds.</title>
        <authorList>
            <consortium name="Lawrence Berkeley National Laboratory"/>
            <person name="Harder C.B."/>
            <person name="Miyauchi S."/>
            <person name="Viragh M."/>
            <person name="Kuo A."/>
            <person name="Thoen E."/>
            <person name="Andreopoulos B."/>
            <person name="Lu D."/>
            <person name="Skrede I."/>
            <person name="Drula E."/>
            <person name="Henrissat B."/>
            <person name="Morin E."/>
            <person name="Kohler A."/>
            <person name="Barry K."/>
            <person name="LaButti K."/>
            <person name="Morin E."/>
            <person name="Salamov A."/>
            <person name="Lipzen A."/>
            <person name="Mereny Z."/>
            <person name="Hegedus B."/>
            <person name="Baldrian P."/>
            <person name="Stursova M."/>
            <person name="Weitz H."/>
            <person name="Taylor A."/>
            <person name="Grigoriev I.V."/>
            <person name="Nagy L.G."/>
            <person name="Martin F."/>
            <person name="Kauserud H."/>
        </authorList>
    </citation>
    <scope>NUCLEOTIDE SEQUENCE</scope>
    <source>
        <strain evidence="2">CBHHK067</strain>
    </source>
</reference>
<accession>A0AAD7CQS7</accession>